<evidence type="ECO:0000313" key="1">
    <source>
        <dbReference type="EMBL" id="PUZ68059.1"/>
    </source>
</evidence>
<evidence type="ECO:0000313" key="2">
    <source>
        <dbReference type="Proteomes" id="UP000244336"/>
    </source>
</evidence>
<protein>
    <submittedName>
        <fullName evidence="1">Uncharacterized protein</fullName>
    </submittedName>
</protein>
<dbReference type="Gramene" id="PUZ68059">
    <property type="protein sequence ID" value="PUZ68059"/>
    <property type="gene ID" value="GQ55_3G484300"/>
</dbReference>
<gene>
    <name evidence="1" type="ORF">GQ55_3G484300</name>
</gene>
<dbReference type="Proteomes" id="UP000244336">
    <property type="component" value="Chromosome 3"/>
</dbReference>
<proteinExistence type="predicted"/>
<dbReference type="AlphaFoldDB" id="A0A2T7EJR1"/>
<keyword evidence="2" id="KW-1185">Reference proteome</keyword>
<organism evidence="1 2">
    <name type="scientific">Panicum hallii var. hallii</name>
    <dbReference type="NCBI Taxonomy" id="1504633"/>
    <lineage>
        <taxon>Eukaryota</taxon>
        <taxon>Viridiplantae</taxon>
        <taxon>Streptophyta</taxon>
        <taxon>Embryophyta</taxon>
        <taxon>Tracheophyta</taxon>
        <taxon>Spermatophyta</taxon>
        <taxon>Magnoliopsida</taxon>
        <taxon>Liliopsida</taxon>
        <taxon>Poales</taxon>
        <taxon>Poaceae</taxon>
        <taxon>PACMAD clade</taxon>
        <taxon>Panicoideae</taxon>
        <taxon>Panicodae</taxon>
        <taxon>Paniceae</taxon>
        <taxon>Panicinae</taxon>
        <taxon>Panicum</taxon>
        <taxon>Panicum sect. Panicum</taxon>
    </lineage>
</organism>
<sequence>MLFVATSQFSEHPRSVYTIPSYISMRLYNLLVMNWDLTSALVCLSRKPLTSLFLRKAIYKQFLPLVDHIVYVANHD</sequence>
<reference evidence="1 2" key="1">
    <citation type="submission" date="2018-04" db="EMBL/GenBank/DDBJ databases">
        <title>WGS assembly of Panicum hallii var. hallii HAL2.</title>
        <authorList>
            <person name="Lovell J."/>
            <person name="Jenkins J."/>
            <person name="Lowry D."/>
            <person name="Mamidi S."/>
            <person name="Sreedasyam A."/>
            <person name="Weng X."/>
            <person name="Barry K."/>
            <person name="Bonette J."/>
            <person name="Campitelli B."/>
            <person name="Daum C."/>
            <person name="Gordon S."/>
            <person name="Gould B."/>
            <person name="Lipzen A."/>
            <person name="MacQueen A."/>
            <person name="Palacio-Mejia J."/>
            <person name="Plott C."/>
            <person name="Shakirov E."/>
            <person name="Shu S."/>
            <person name="Yoshinaga Y."/>
            <person name="Zane M."/>
            <person name="Rokhsar D."/>
            <person name="Grimwood J."/>
            <person name="Schmutz J."/>
            <person name="Juenger T."/>
        </authorList>
    </citation>
    <scope>NUCLEOTIDE SEQUENCE [LARGE SCALE GENOMIC DNA]</scope>
    <source>
        <strain evidence="2">cv. HAL2</strain>
    </source>
</reference>
<name>A0A2T7EJR1_9POAL</name>
<dbReference type="EMBL" id="CM009751">
    <property type="protein sequence ID" value="PUZ68059.1"/>
    <property type="molecule type" value="Genomic_DNA"/>
</dbReference>
<accession>A0A2T7EJR1</accession>